<feature type="compositionally biased region" description="Basic and acidic residues" evidence="1">
    <location>
        <begin position="70"/>
        <end position="97"/>
    </location>
</feature>
<accession>A0ABD3NAD2</accession>
<feature type="compositionally biased region" description="Low complexity" evidence="1">
    <location>
        <begin position="133"/>
        <end position="142"/>
    </location>
</feature>
<dbReference type="Proteomes" id="UP001530315">
    <property type="component" value="Unassembled WGS sequence"/>
</dbReference>
<evidence type="ECO:0000313" key="2">
    <source>
        <dbReference type="EMBL" id="KAL3772328.1"/>
    </source>
</evidence>
<protein>
    <submittedName>
        <fullName evidence="2">Uncharacterized protein</fullName>
    </submittedName>
</protein>
<feature type="region of interest" description="Disordered" evidence="1">
    <location>
        <begin position="133"/>
        <end position="169"/>
    </location>
</feature>
<sequence length="265" mass="28168">MVYSPFDDITRIILSLESSSVGLFVPTPTAGKFAANDETTSASGSVKPAKDLTMTSLQNSACDNIAAAGAHDEGKDDTTAARVGDDKRTEEEIRDGAEEPFVEKSVASDTTVNWSVNKSGGQCGIIGCKNSTKSNTKSNKSNASKKKSTKSISSMNSKGSTKYNGKADDSVGLDRLAKKSQSRAGIPHSRAFETLGEFDCADEILWVDQARRGGCYENQGVVLQVQQEGCGICGAGGSVVEGKSERRLEYPIRRAIETESLGEFD</sequence>
<keyword evidence="3" id="KW-1185">Reference proteome</keyword>
<dbReference type="EMBL" id="JALLAZ020001580">
    <property type="protein sequence ID" value="KAL3772328.1"/>
    <property type="molecule type" value="Genomic_DNA"/>
</dbReference>
<comment type="caution">
    <text evidence="2">The sequence shown here is derived from an EMBL/GenBank/DDBJ whole genome shotgun (WGS) entry which is preliminary data.</text>
</comment>
<proteinExistence type="predicted"/>
<evidence type="ECO:0000256" key="1">
    <source>
        <dbReference type="SAM" id="MobiDB-lite"/>
    </source>
</evidence>
<name>A0ABD3NAD2_9STRA</name>
<organism evidence="2 3">
    <name type="scientific">Stephanodiscus triporus</name>
    <dbReference type="NCBI Taxonomy" id="2934178"/>
    <lineage>
        <taxon>Eukaryota</taxon>
        <taxon>Sar</taxon>
        <taxon>Stramenopiles</taxon>
        <taxon>Ochrophyta</taxon>
        <taxon>Bacillariophyta</taxon>
        <taxon>Coscinodiscophyceae</taxon>
        <taxon>Thalassiosirophycidae</taxon>
        <taxon>Stephanodiscales</taxon>
        <taxon>Stephanodiscaceae</taxon>
        <taxon>Stephanodiscus</taxon>
    </lineage>
</organism>
<dbReference type="AlphaFoldDB" id="A0ABD3NAD2"/>
<feature type="region of interest" description="Disordered" evidence="1">
    <location>
        <begin position="68"/>
        <end position="106"/>
    </location>
</feature>
<feature type="compositionally biased region" description="Low complexity" evidence="1">
    <location>
        <begin position="150"/>
        <end position="162"/>
    </location>
</feature>
<reference evidence="2 3" key="1">
    <citation type="submission" date="2024-10" db="EMBL/GenBank/DDBJ databases">
        <title>Updated reference genomes for cyclostephanoid diatoms.</title>
        <authorList>
            <person name="Roberts W.R."/>
            <person name="Alverson A.J."/>
        </authorList>
    </citation>
    <scope>NUCLEOTIDE SEQUENCE [LARGE SCALE GENOMIC DNA]</scope>
    <source>
        <strain evidence="2 3">AJA276-08</strain>
    </source>
</reference>
<evidence type="ECO:0000313" key="3">
    <source>
        <dbReference type="Proteomes" id="UP001530315"/>
    </source>
</evidence>
<gene>
    <name evidence="2" type="ORF">ACHAW5_010914</name>
</gene>